<sequence length="78" mass="8672">MITYEVQGRRTERDAGGGVRDVVRLRSTPSRAAAFDIAETMTAERLTVWVFAAERREGRPTYVLLGVVPAADPRPRKA</sequence>
<dbReference type="EMBL" id="JAGSOV010000062">
    <property type="protein sequence ID" value="MCO1659115.1"/>
    <property type="molecule type" value="Genomic_DNA"/>
</dbReference>
<gene>
    <name evidence="1" type="ORF">KDL28_29000</name>
</gene>
<evidence type="ECO:0000313" key="2">
    <source>
        <dbReference type="Proteomes" id="UP001165283"/>
    </source>
</evidence>
<dbReference type="RefSeq" id="WP_252443766.1">
    <property type="nucleotide sequence ID" value="NZ_JAGSOV010000062.1"/>
</dbReference>
<accession>A0ABT1A7W0</accession>
<dbReference type="Proteomes" id="UP001165283">
    <property type="component" value="Unassembled WGS sequence"/>
</dbReference>
<proteinExistence type="predicted"/>
<protein>
    <submittedName>
        <fullName evidence="1">Uncharacterized protein</fullName>
    </submittedName>
</protein>
<keyword evidence="2" id="KW-1185">Reference proteome</keyword>
<organism evidence="1 2">
    <name type="scientific">Pseudonocardia humida</name>
    <dbReference type="NCBI Taxonomy" id="2800819"/>
    <lineage>
        <taxon>Bacteria</taxon>
        <taxon>Bacillati</taxon>
        <taxon>Actinomycetota</taxon>
        <taxon>Actinomycetes</taxon>
        <taxon>Pseudonocardiales</taxon>
        <taxon>Pseudonocardiaceae</taxon>
        <taxon>Pseudonocardia</taxon>
    </lineage>
</organism>
<comment type="caution">
    <text evidence="1">The sequence shown here is derived from an EMBL/GenBank/DDBJ whole genome shotgun (WGS) entry which is preliminary data.</text>
</comment>
<evidence type="ECO:0000313" key="1">
    <source>
        <dbReference type="EMBL" id="MCO1659115.1"/>
    </source>
</evidence>
<reference evidence="1" key="1">
    <citation type="submission" date="2021-04" db="EMBL/GenBank/DDBJ databases">
        <title>Pseudonocardia sp. nov., isolated from sandy soil of mangrove forest.</title>
        <authorList>
            <person name="Zan Z."/>
            <person name="Huang R."/>
            <person name="Liu W."/>
        </authorList>
    </citation>
    <scope>NUCLEOTIDE SEQUENCE</scope>
    <source>
        <strain evidence="1">S2-4</strain>
    </source>
</reference>
<name>A0ABT1A7W0_9PSEU</name>